<gene>
    <name evidence="7" type="ORF">GGE60_002897</name>
</gene>
<dbReference type="InterPro" id="IPR007867">
    <property type="entry name" value="GMC_OxRtase_C"/>
</dbReference>
<evidence type="ECO:0000256" key="4">
    <source>
        <dbReference type="ARBA" id="ARBA00022827"/>
    </source>
</evidence>
<dbReference type="GO" id="GO:0016614">
    <property type="term" value="F:oxidoreductase activity, acting on CH-OH group of donors"/>
    <property type="evidence" value="ECO:0007669"/>
    <property type="project" value="InterPro"/>
</dbReference>
<dbReference type="Pfam" id="PF05199">
    <property type="entry name" value="GMC_oxred_C"/>
    <property type="match status" value="1"/>
</dbReference>
<sequence>MKIEQLSNRDDNSIIISDLVIVGGGPTGLTIAAQCAKAGRKVLVVESGLEFENPEHSALNEVESVDQPQSEAQSRKRVQFHSPQAKFWSEEIQPFGVRCRALGGSTHAWAGKSAPFDGIDFKVRSWVPNSGWPVDREQIDPYILRALEVLNLSPKEPPARFDNEGLHSFYWQFARSRVDRLDVMRFGNEFMAQRPENIHVLLNATVTRVGLSSDGSRFSHLDVESIDGKRARIQARQCVLAASGIENARLMLASNDVHSNGIGNYHDVVGRYLMDHPAARVGAIPTDQMAVLTKLFGFFGVHHNGRAHMFMHGLALTPKIQEREKLLNAAIYFATARAPDDPWDALKRLVRRNSTKVGRDLLSVAAGSGLIAKGLGMKVLSDGRTPKALKDIVINTAIRMSPNLVANEFQDHGVPHKLVGLRIEAISEQIPNPDSRISLSSRRDRFGVPLAKVAWRINDVERQTLLRIAELSRTALVSAGLPAPILEDWALERRPQDIVIIDMAHTLGTTRMSADAKTGVVDQNCRVHGLPNLYVAGGSVFPTSGHANPTLMILAFAIRLADHLNANWQGFAPSASDYYRTLETH</sequence>
<dbReference type="Proteomes" id="UP000543836">
    <property type="component" value="Unassembled WGS sequence"/>
</dbReference>
<dbReference type="Gene3D" id="3.50.50.60">
    <property type="entry name" value="FAD/NAD(P)-binding domain"/>
    <property type="match status" value="2"/>
</dbReference>
<keyword evidence="5" id="KW-0560">Oxidoreductase</keyword>
<dbReference type="InterPro" id="IPR036188">
    <property type="entry name" value="FAD/NAD-bd_sf"/>
</dbReference>
<organism evidence="7 8">
    <name type="scientific">Rhizobium leucaenae</name>
    <dbReference type="NCBI Taxonomy" id="29450"/>
    <lineage>
        <taxon>Bacteria</taxon>
        <taxon>Pseudomonadati</taxon>
        <taxon>Pseudomonadota</taxon>
        <taxon>Alphaproteobacteria</taxon>
        <taxon>Hyphomicrobiales</taxon>
        <taxon>Rhizobiaceae</taxon>
        <taxon>Rhizobium/Agrobacterium group</taxon>
        <taxon>Rhizobium</taxon>
    </lineage>
</organism>
<name>A0A7W6ZU37_9HYPH</name>
<dbReference type="Pfam" id="PF13450">
    <property type="entry name" value="NAD_binding_8"/>
    <property type="match status" value="1"/>
</dbReference>
<feature type="domain" description="Glucose-methanol-choline oxidoreductase C-terminal" evidence="6">
    <location>
        <begin position="431"/>
        <end position="557"/>
    </location>
</feature>
<dbReference type="RefSeq" id="WP_065091431.1">
    <property type="nucleotide sequence ID" value="NZ_JACIIG010000006.1"/>
</dbReference>
<dbReference type="PANTHER" id="PTHR42784:SF1">
    <property type="entry name" value="PYRANOSE 2-OXIDASE"/>
    <property type="match status" value="1"/>
</dbReference>
<evidence type="ECO:0000256" key="3">
    <source>
        <dbReference type="ARBA" id="ARBA00022630"/>
    </source>
</evidence>
<keyword evidence="4" id="KW-0274">FAD</keyword>
<comment type="similarity">
    <text evidence="2">Belongs to the GMC oxidoreductase family.</text>
</comment>
<dbReference type="EMBL" id="JACIIG010000006">
    <property type="protein sequence ID" value="MBB4568778.1"/>
    <property type="molecule type" value="Genomic_DNA"/>
</dbReference>
<evidence type="ECO:0000259" key="6">
    <source>
        <dbReference type="Pfam" id="PF05199"/>
    </source>
</evidence>
<comment type="cofactor">
    <cofactor evidence="1">
        <name>FAD</name>
        <dbReference type="ChEBI" id="CHEBI:57692"/>
    </cofactor>
</comment>
<dbReference type="OrthoDB" id="9798604at2"/>
<dbReference type="SUPFAM" id="SSF51905">
    <property type="entry name" value="FAD/NAD(P)-binding domain"/>
    <property type="match status" value="1"/>
</dbReference>
<evidence type="ECO:0000256" key="2">
    <source>
        <dbReference type="ARBA" id="ARBA00010790"/>
    </source>
</evidence>
<proteinExistence type="inferred from homology"/>
<dbReference type="AlphaFoldDB" id="A0A7W6ZU37"/>
<keyword evidence="8" id="KW-1185">Reference proteome</keyword>
<comment type="caution">
    <text evidence="7">The sequence shown here is derived from an EMBL/GenBank/DDBJ whole genome shotgun (WGS) entry which is preliminary data.</text>
</comment>
<dbReference type="InterPro" id="IPR051473">
    <property type="entry name" value="P2Ox-like"/>
</dbReference>
<keyword evidence="3" id="KW-0285">Flavoprotein</keyword>
<protein>
    <submittedName>
        <fullName evidence="7">Choline dehydrogenase-like flavoprotein</fullName>
    </submittedName>
</protein>
<evidence type="ECO:0000256" key="1">
    <source>
        <dbReference type="ARBA" id="ARBA00001974"/>
    </source>
</evidence>
<evidence type="ECO:0000256" key="5">
    <source>
        <dbReference type="ARBA" id="ARBA00023002"/>
    </source>
</evidence>
<evidence type="ECO:0000313" key="8">
    <source>
        <dbReference type="Proteomes" id="UP000543836"/>
    </source>
</evidence>
<accession>A0A7W6ZU37</accession>
<evidence type="ECO:0000313" key="7">
    <source>
        <dbReference type="EMBL" id="MBB4568778.1"/>
    </source>
</evidence>
<reference evidence="7 8" key="1">
    <citation type="submission" date="2020-08" db="EMBL/GenBank/DDBJ databases">
        <title>Genomic Encyclopedia of Type Strains, Phase IV (KMG-V): Genome sequencing to study the core and pangenomes of soil and plant-associated prokaryotes.</title>
        <authorList>
            <person name="Whitman W."/>
        </authorList>
    </citation>
    <scope>NUCLEOTIDE SEQUENCE [LARGE SCALE GENOMIC DNA]</scope>
    <source>
        <strain evidence="7 8">SEMIA 492</strain>
    </source>
</reference>
<dbReference type="PANTHER" id="PTHR42784">
    <property type="entry name" value="PYRANOSE 2-OXIDASE"/>
    <property type="match status" value="1"/>
</dbReference>